<feature type="domain" description="L,D-TPase catalytic" evidence="11">
    <location>
        <begin position="87"/>
        <end position="223"/>
    </location>
</feature>
<dbReference type="GO" id="GO:0071972">
    <property type="term" value="F:peptidoglycan L,D-transpeptidase activity"/>
    <property type="evidence" value="ECO:0007669"/>
    <property type="project" value="TreeGrafter"/>
</dbReference>
<evidence type="ECO:0000256" key="8">
    <source>
        <dbReference type="ARBA" id="ARBA00023316"/>
    </source>
</evidence>
<keyword evidence="13" id="KW-1185">Reference proteome</keyword>
<evidence type="ECO:0000256" key="10">
    <source>
        <dbReference type="SAM" id="SignalP"/>
    </source>
</evidence>
<name>A0A1K2I1J3_9HYPH</name>
<keyword evidence="3" id="KW-0328">Glycosyltransferase</keyword>
<dbReference type="GO" id="GO:0016757">
    <property type="term" value="F:glycosyltransferase activity"/>
    <property type="evidence" value="ECO:0007669"/>
    <property type="project" value="UniProtKB-KW"/>
</dbReference>
<dbReference type="InterPro" id="IPR038063">
    <property type="entry name" value="Transpep_catalytic_dom"/>
</dbReference>
<dbReference type="InterPro" id="IPR006311">
    <property type="entry name" value="TAT_signal"/>
</dbReference>
<protein>
    <submittedName>
        <fullName evidence="12">Lipoprotein-anchoring transpeptidase ErfK/SrfK</fullName>
    </submittedName>
</protein>
<evidence type="ECO:0000256" key="9">
    <source>
        <dbReference type="PROSITE-ProRule" id="PRU01373"/>
    </source>
</evidence>
<dbReference type="PROSITE" id="PS51318">
    <property type="entry name" value="TAT"/>
    <property type="match status" value="1"/>
</dbReference>
<keyword evidence="12" id="KW-0449">Lipoprotein</keyword>
<sequence length="224" mass="24308">MPATAQTSRRAFLAGAASLAGLALSGCAVSGGSRRIAQAAPQFSDYYLQMYGPLPNEKFPVPAIDLTQLKPSHFRAEVADPTGERPGTIVVDTGARYAYLVQEGGRAIRYGVGIGRDGFTWQGRADIARKAAWPTWTPPREMIERQPEVAEFANGMPGGLENPLGARALYIYRNGRDTIYRLHGTGEVWSIGEAVSSGCVRFLHHDIIDLYNRTPVGAPILVYT</sequence>
<evidence type="ECO:0000256" key="5">
    <source>
        <dbReference type="ARBA" id="ARBA00022801"/>
    </source>
</evidence>
<dbReference type="InterPro" id="IPR005490">
    <property type="entry name" value="LD_TPept_cat_dom"/>
</dbReference>
<dbReference type="Gene3D" id="2.40.440.10">
    <property type="entry name" value="L,D-transpeptidase catalytic domain-like"/>
    <property type="match status" value="1"/>
</dbReference>
<evidence type="ECO:0000313" key="12">
    <source>
        <dbReference type="EMBL" id="SFZ86245.1"/>
    </source>
</evidence>
<feature type="active site" description="Proton donor/acceptor" evidence="9">
    <location>
        <position position="183"/>
    </location>
</feature>
<keyword evidence="8 9" id="KW-0961">Cell wall biogenesis/degradation</keyword>
<dbReference type="GO" id="GO:0018104">
    <property type="term" value="P:peptidoglycan-protein cross-linking"/>
    <property type="evidence" value="ECO:0007669"/>
    <property type="project" value="TreeGrafter"/>
</dbReference>
<dbReference type="EMBL" id="FPKU01000003">
    <property type="protein sequence ID" value="SFZ86245.1"/>
    <property type="molecule type" value="Genomic_DNA"/>
</dbReference>
<dbReference type="STRING" id="665118.SAMN02983003_3423"/>
<dbReference type="UniPathway" id="UPA00219"/>
<dbReference type="RefSeq" id="WP_072345677.1">
    <property type="nucleotide sequence ID" value="NZ_FPKU01000003.1"/>
</dbReference>
<feature type="chain" id="PRO_5012679116" evidence="10">
    <location>
        <begin position="29"/>
        <end position="224"/>
    </location>
</feature>
<accession>A0A1K2I1J3</accession>
<evidence type="ECO:0000256" key="3">
    <source>
        <dbReference type="ARBA" id="ARBA00022676"/>
    </source>
</evidence>
<keyword evidence="10" id="KW-0732">Signal</keyword>
<organism evidence="12 13">
    <name type="scientific">Devosia enhydra</name>
    <dbReference type="NCBI Taxonomy" id="665118"/>
    <lineage>
        <taxon>Bacteria</taxon>
        <taxon>Pseudomonadati</taxon>
        <taxon>Pseudomonadota</taxon>
        <taxon>Alphaproteobacteria</taxon>
        <taxon>Hyphomicrobiales</taxon>
        <taxon>Devosiaceae</taxon>
        <taxon>Devosia</taxon>
    </lineage>
</organism>
<evidence type="ECO:0000256" key="6">
    <source>
        <dbReference type="ARBA" id="ARBA00022960"/>
    </source>
</evidence>
<dbReference type="InterPro" id="IPR050979">
    <property type="entry name" value="LD-transpeptidase"/>
</dbReference>
<dbReference type="CDD" id="cd16913">
    <property type="entry name" value="YkuD_like"/>
    <property type="match status" value="1"/>
</dbReference>
<dbReference type="GO" id="GO:0008360">
    <property type="term" value="P:regulation of cell shape"/>
    <property type="evidence" value="ECO:0007669"/>
    <property type="project" value="UniProtKB-UniRule"/>
</dbReference>
<gene>
    <name evidence="12" type="ORF">SAMN02983003_3423</name>
</gene>
<reference evidence="12 13" key="1">
    <citation type="submission" date="2016-11" db="EMBL/GenBank/DDBJ databases">
        <authorList>
            <person name="Jaros S."/>
            <person name="Januszkiewicz K."/>
            <person name="Wedrychowicz H."/>
        </authorList>
    </citation>
    <scope>NUCLEOTIDE SEQUENCE [LARGE SCALE GENOMIC DNA]</scope>
    <source>
        <strain evidence="12 13">ATCC 23634</strain>
    </source>
</reference>
<keyword evidence="5" id="KW-0378">Hydrolase</keyword>
<feature type="signal peptide" evidence="10">
    <location>
        <begin position="1"/>
        <end position="28"/>
    </location>
</feature>
<comment type="pathway">
    <text evidence="1 9">Cell wall biogenesis; peptidoglycan biosynthesis.</text>
</comment>
<evidence type="ECO:0000256" key="7">
    <source>
        <dbReference type="ARBA" id="ARBA00022984"/>
    </source>
</evidence>
<dbReference type="FunFam" id="2.40.440.10:FF:000002">
    <property type="entry name" value="L,D-transpeptidase ErfK/SrfK"/>
    <property type="match status" value="1"/>
</dbReference>
<dbReference type="SUPFAM" id="SSF141523">
    <property type="entry name" value="L,D-transpeptidase catalytic domain-like"/>
    <property type="match status" value="1"/>
</dbReference>
<feature type="active site" description="Nucleophile" evidence="9">
    <location>
        <position position="199"/>
    </location>
</feature>
<evidence type="ECO:0000256" key="1">
    <source>
        <dbReference type="ARBA" id="ARBA00004752"/>
    </source>
</evidence>
<dbReference type="GO" id="GO:0071555">
    <property type="term" value="P:cell wall organization"/>
    <property type="evidence" value="ECO:0007669"/>
    <property type="project" value="UniProtKB-UniRule"/>
</dbReference>
<comment type="similarity">
    <text evidence="2">Belongs to the YkuD family.</text>
</comment>
<dbReference type="PANTHER" id="PTHR30582">
    <property type="entry name" value="L,D-TRANSPEPTIDASE"/>
    <property type="match status" value="1"/>
</dbReference>
<keyword evidence="7 9" id="KW-0573">Peptidoglycan synthesis</keyword>
<dbReference type="PANTHER" id="PTHR30582:SF24">
    <property type="entry name" value="L,D-TRANSPEPTIDASE ERFK_SRFK-RELATED"/>
    <property type="match status" value="1"/>
</dbReference>
<dbReference type="OrthoDB" id="8478453at2"/>
<keyword evidence="4" id="KW-0808">Transferase</keyword>
<evidence type="ECO:0000256" key="2">
    <source>
        <dbReference type="ARBA" id="ARBA00005992"/>
    </source>
</evidence>
<dbReference type="Pfam" id="PF03734">
    <property type="entry name" value="YkuD"/>
    <property type="match status" value="1"/>
</dbReference>
<evidence type="ECO:0000256" key="4">
    <source>
        <dbReference type="ARBA" id="ARBA00022679"/>
    </source>
</evidence>
<dbReference type="GO" id="GO:0005576">
    <property type="term" value="C:extracellular region"/>
    <property type="evidence" value="ECO:0007669"/>
    <property type="project" value="TreeGrafter"/>
</dbReference>
<keyword evidence="6 9" id="KW-0133">Cell shape</keyword>
<evidence type="ECO:0000313" key="13">
    <source>
        <dbReference type="Proteomes" id="UP000183447"/>
    </source>
</evidence>
<dbReference type="AlphaFoldDB" id="A0A1K2I1J3"/>
<evidence type="ECO:0000259" key="11">
    <source>
        <dbReference type="PROSITE" id="PS52029"/>
    </source>
</evidence>
<proteinExistence type="inferred from homology"/>
<dbReference type="PROSITE" id="PS52029">
    <property type="entry name" value="LD_TPASE"/>
    <property type="match status" value="1"/>
</dbReference>
<dbReference type="Proteomes" id="UP000183447">
    <property type="component" value="Unassembled WGS sequence"/>
</dbReference>